<accession>A0A918B995</accession>
<gene>
    <name evidence="2" type="ORF">GCM10010145_16440</name>
</gene>
<sequence>MASWKGRALWVPLRPRADSRAGLNTDQAYACPMERCTDRAAGGTSQRLQPGGATGGLMIRTIGTGRPVGKEPKLKGRPYAVSGKQGATNGRFRPMNGRERPLRCAVAR</sequence>
<reference evidence="2" key="1">
    <citation type="journal article" date="2014" name="Int. J. Syst. Evol. Microbiol.">
        <title>Complete genome sequence of Corynebacterium casei LMG S-19264T (=DSM 44701T), isolated from a smear-ripened cheese.</title>
        <authorList>
            <consortium name="US DOE Joint Genome Institute (JGI-PGF)"/>
            <person name="Walter F."/>
            <person name="Albersmeier A."/>
            <person name="Kalinowski J."/>
            <person name="Ruckert C."/>
        </authorList>
    </citation>
    <scope>NUCLEOTIDE SEQUENCE</scope>
    <source>
        <strain evidence="2">JCM 3131</strain>
    </source>
</reference>
<evidence type="ECO:0000256" key="1">
    <source>
        <dbReference type="SAM" id="MobiDB-lite"/>
    </source>
</evidence>
<evidence type="ECO:0000313" key="2">
    <source>
        <dbReference type="EMBL" id="GGQ48016.1"/>
    </source>
</evidence>
<dbReference type="AlphaFoldDB" id="A0A918B995"/>
<keyword evidence="3" id="KW-1185">Reference proteome</keyword>
<evidence type="ECO:0000313" key="3">
    <source>
        <dbReference type="Proteomes" id="UP000620156"/>
    </source>
</evidence>
<feature type="region of interest" description="Disordered" evidence="1">
    <location>
        <begin position="40"/>
        <end position="97"/>
    </location>
</feature>
<dbReference type="Proteomes" id="UP000620156">
    <property type="component" value="Unassembled WGS sequence"/>
</dbReference>
<reference evidence="2" key="2">
    <citation type="submission" date="2020-09" db="EMBL/GenBank/DDBJ databases">
        <authorList>
            <person name="Sun Q."/>
            <person name="Ohkuma M."/>
        </authorList>
    </citation>
    <scope>NUCLEOTIDE SEQUENCE</scope>
    <source>
        <strain evidence="2">JCM 3131</strain>
    </source>
</reference>
<proteinExistence type="predicted"/>
<organism evidence="2 3">
    <name type="scientific">Streptomyces ruber</name>
    <dbReference type="NCBI Taxonomy" id="83378"/>
    <lineage>
        <taxon>Bacteria</taxon>
        <taxon>Bacillati</taxon>
        <taxon>Actinomycetota</taxon>
        <taxon>Actinomycetes</taxon>
        <taxon>Kitasatosporales</taxon>
        <taxon>Streptomycetaceae</taxon>
        <taxon>Streptomyces</taxon>
    </lineage>
</organism>
<protein>
    <submittedName>
        <fullName evidence="2">Uncharacterized protein</fullName>
    </submittedName>
</protein>
<name>A0A918B995_9ACTN</name>
<dbReference type="EMBL" id="BMQK01000002">
    <property type="protein sequence ID" value="GGQ48016.1"/>
    <property type="molecule type" value="Genomic_DNA"/>
</dbReference>
<comment type="caution">
    <text evidence="2">The sequence shown here is derived from an EMBL/GenBank/DDBJ whole genome shotgun (WGS) entry which is preliminary data.</text>
</comment>